<sequence length="154" mass="17425">MAHPQPDLIVSREKRMKFDDLAKIEVGPKDKLKTSLFTAKPSPRAPFSFGKHYPESDERVVRMSDDSFETVGLYLHLVYHTELACIPDPPKETETGAEERLGLAKLCVLCENLQDTRGKKDTIKALVSSTYNMRHDMKRSIPSRRVVDIVTGLP</sequence>
<comment type="caution">
    <text evidence="1">The sequence shown here is derived from an EMBL/GenBank/DDBJ whole genome shotgun (WGS) entry which is preliminary data.</text>
</comment>
<protein>
    <recommendedName>
        <fullName evidence="3">BTB domain-containing protein</fullName>
    </recommendedName>
</protein>
<dbReference type="OrthoDB" id="1022638at2759"/>
<evidence type="ECO:0008006" key="3">
    <source>
        <dbReference type="Google" id="ProtNLM"/>
    </source>
</evidence>
<evidence type="ECO:0000313" key="1">
    <source>
        <dbReference type="EMBL" id="KAJ4404006.1"/>
    </source>
</evidence>
<organism evidence="1 2">
    <name type="scientific">Didymella pomorum</name>
    <dbReference type="NCBI Taxonomy" id="749634"/>
    <lineage>
        <taxon>Eukaryota</taxon>
        <taxon>Fungi</taxon>
        <taxon>Dikarya</taxon>
        <taxon>Ascomycota</taxon>
        <taxon>Pezizomycotina</taxon>
        <taxon>Dothideomycetes</taxon>
        <taxon>Pleosporomycetidae</taxon>
        <taxon>Pleosporales</taxon>
        <taxon>Pleosporineae</taxon>
        <taxon>Didymellaceae</taxon>
        <taxon>Didymella</taxon>
    </lineage>
</organism>
<accession>A0A9W8ZCX7</accession>
<name>A0A9W8ZCX7_9PLEO</name>
<keyword evidence="2" id="KW-1185">Reference proteome</keyword>
<gene>
    <name evidence="1" type="ORF">N0V91_006115</name>
</gene>
<dbReference type="EMBL" id="JAPEVA010000046">
    <property type="protein sequence ID" value="KAJ4404006.1"/>
    <property type="molecule type" value="Genomic_DNA"/>
</dbReference>
<proteinExistence type="predicted"/>
<evidence type="ECO:0000313" key="2">
    <source>
        <dbReference type="Proteomes" id="UP001140510"/>
    </source>
</evidence>
<dbReference type="Proteomes" id="UP001140510">
    <property type="component" value="Unassembled WGS sequence"/>
</dbReference>
<reference evidence="1" key="1">
    <citation type="submission" date="2022-10" db="EMBL/GenBank/DDBJ databases">
        <title>Tapping the CABI collections for fungal endophytes: first genome assemblies for Collariella, Neodidymelliopsis, Ascochyta clinopodiicola, Didymella pomorum, Didymosphaeria variabile, Neocosmospora piperis and Neocucurbitaria cava.</title>
        <authorList>
            <person name="Hill R."/>
        </authorList>
    </citation>
    <scope>NUCLEOTIDE SEQUENCE</scope>
    <source>
        <strain evidence="1">IMI 355091</strain>
    </source>
</reference>
<dbReference type="AlphaFoldDB" id="A0A9W8ZCX7"/>